<sequence length="116" mass="12794">MEGVKTPSAFLRDSRAVLAKAKVLQPCVKKDKVFKPVQTLARKGYGKRATTSQGNTRRHLPVRKNPALHRATYLALGQRSNNNRLCVGVELLGRRYGEAFLCHVRTACGHPGAKTV</sequence>
<dbReference type="AlphaFoldDB" id="A0A6G1JPH2"/>
<evidence type="ECO:0000313" key="2">
    <source>
        <dbReference type="Proteomes" id="UP000799428"/>
    </source>
</evidence>
<gene>
    <name evidence="1" type="ORF">K504DRAFT_245593</name>
</gene>
<name>A0A6G1JPH2_9PLEO</name>
<keyword evidence="2" id="KW-1185">Reference proteome</keyword>
<protein>
    <submittedName>
        <fullName evidence="1">Uncharacterized protein</fullName>
    </submittedName>
</protein>
<reference evidence="1" key="1">
    <citation type="journal article" date="2020" name="Stud. Mycol.">
        <title>101 Dothideomycetes genomes: a test case for predicting lifestyles and emergence of pathogens.</title>
        <authorList>
            <person name="Haridas S."/>
            <person name="Albert R."/>
            <person name="Binder M."/>
            <person name="Bloem J."/>
            <person name="Labutti K."/>
            <person name="Salamov A."/>
            <person name="Andreopoulos B."/>
            <person name="Baker S."/>
            <person name="Barry K."/>
            <person name="Bills G."/>
            <person name="Bluhm B."/>
            <person name="Cannon C."/>
            <person name="Castanera R."/>
            <person name="Culley D."/>
            <person name="Daum C."/>
            <person name="Ezra D."/>
            <person name="Gonzalez J."/>
            <person name="Henrissat B."/>
            <person name="Kuo A."/>
            <person name="Liang C."/>
            <person name="Lipzen A."/>
            <person name="Lutzoni F."/>
            <person name="Magnuson J."/>
            <person name="Mondo S."/>
            <person name="Nolan M."/>
            <person name="Ohm R."/>
            <person name="Pangilinan J."/>
            <person name="Park H.-J."/>
            <person name="Ramirez L."/>
            <person name="Alfaro M."/>
            <person name="Sun H."/>
            <person name="Tritt A."/>
            <person name="Yoshinaga Y."/>
            <person name="Zwiers L.-H."/>
            <person name="Turgeon B."/>
            <person name="Goodwin S."/>
            <person name="Spatafora J."/>
            <person name="Crous P."/>
            <person name="Grigoriev I."/>
        </authorList>
    </citation>
    <scope>NUCLEOTIDE SEQUENCE</scope>
    <source>
        <strain evidence="1">CBS 279.74</strain>
    </source>
</reference>
<proteinExistence type="predicted"/>
<dbReference type="Proteomes" id="UP000799428">
    <property type="component" value="Unassembled WGS sequence"/>
</dbReference>
<organism evidence="1 2">
    <name type="scientific">Pleomassaria siparia CBS 279.74</name>
    <dbReference type="NCBI Taxonomy" id="1314801"/>
    <lineage>
        <taxon>Eukaryota</taxon>
        <taxon>Fungi</taxon>
        <taxon>Dikarya</taxon>
        <taxon>Ascomycota</taxon>
        <taxon>Pezizomycotina</taxon>
        <taxon>Dothideomycetes</taxon>
        <taxon>Pleosporomycetidae</taxon>
        <taxon>Pleosporales</taxon>
        <taxon>Pleomassariaceae</taxon>
        <taxon>Pleomassaria</taxon>
    </lineage>
</organism>
<accession>A0A6G1JPH2</accession>
<evidence type="ECO:0000313" key="1">
    <source>
        <dbReference type="EMBL" id="KAF2702519.1"/>
    </source>
</evidence>
<dbReference type="EMBL" id="MU005816">
    <property type="protein sequence ID" value="KAF2702519.1"/>
    <property type="molecule type" value="Genomic_DNA"/>
</dbReference>